<organism evidence="1">
    <name type="scientific">marine sediment metagenome</name>
    <dbReference type="NCBI Taxonomy" id="412755"/>
    <lineage>
        <taxon>unclassified sequences</taxon>
        <taxon>metagenomes</taxon>
        <taxon>ecological metagenomes</taxon>
    </lineage>
</organism>
<proteinExistence type="predicted"/>
<reference evidence="1" key="1">
    <citation type="journal article" date="2015" name="Nature">
        <title>Complex archaea that bridge the gap between prokaryotes and eukaryotes.</title>
        <authorList>
            <person name="Spang A."/>
            <person name="Saw J.H."/>
            <person name="Jorgensen S.L."/>
            <person name="Zaremba-Niedzwiedzka K."/>
            <person name="Martijn J."/>
            <person name="Lind A.E."/>
            <person name="van Eijk R."/>
            <person name="Schleper C."/>
            <person name="Guy L."/>
            <person name="Ettema T.J."/>
        </authorList>
    </citation>
    <scope>NUCLEOTIDE SEQUENCE</scope>
</reference>
<dbReference type="EMBL" id="LAZR01038085">
    <property type="protein sequence ID" value="KKL20472.1"/>
    <property type="molecule type" value="Genomic_DNA"/>
</dbReference>
<sequence>MAKLPDVSINAVGYPCDAWEVVQQGRTLSRSFTKGFIRGMGQFPLDDPRRYYHCVNADPTAAPWVRVRPQLDFDIVATNADPLKPVYAFLAEDGGGTDYAYILNDRYGYKVDIVAGVIDETKDFAANSVCGRPVLFEGNMRIPLGDTNDAQTLTTVGIPAAADTYTAITGIKARHFAALQDKTVANFARARLHNVSLSADASSFGSEFEVGDSSLKISDLLVVAGELMPVKPDGPWSFDADGNSLPIIETVGRSLLADEYDGSDSHGHGAYAYWAGSAGLWRVLGDRATPIGAESDPAWVNAANLGVAAPFLGVSN</sequence>
<feature type="non-terminal residue" evidence="1">
    <location>
        <position position="316"/>
    </location>
</feature>
<name>A0A0F9C2I8_9ZZZZ</name>
<comment type="caution">
    <text evidence="1">The sequence shown here is derived from an EMBL/GenBank/DDBJ whole genome shotgun (WGS) entry which is preliminary data.</text>
</comment>
<evidence type="ECO:0000313" key="1">
    <source>
        <dbReference type="EMBL" id="KKL20472.1"/>
    </source>
</evidence>
<dbReference type="AlphaFoldDB" id="A0A0F9C2I8"/>
<gene>
    <name evidence="1" type="ORF">LCGC14_2455140</name>
</gene>
<accession>A0A0F9C2I8</accession>
<protein>
    <submittedName>
        <fullName evidence="1">Uncharacterized protein</fullName>
    </submittedName>
</protein>